<dbReference type="AlphaFoldDB" id="A0A2P6F9H6"/>
<gene>
    <name evidence="4" type="ORF">SMSRO_SF018950</name>
    <name evidence="3" type="ORF">SMSRO_SF025480</name>
    <name evidence="2" type="ORF">SMSRO_SF026850</name>
    <name evidence="1" type="ORF">SMSRO_SF028630</name>
</gene>
<reference evidence="3" key="3">
    <citation type="submission" date="2017-11" db="EMBL/GenBank/DDBJ databases">
        <title>Cell-free culture of the endosymbiotic bacteria Spiroplasma poulsonii highlights bacterial genes involved in host-symbiont interactions.</title>
        <authorList>
            <person name="Masson F."/>
            <person name="Calderon Copete S.P."/>
            <person name="Schupfer F."/>
            <person name="Garcia-Arraez G."/>
            <person name="Lemaitre B."/>
        </authorList>
    </citation>
    <scope>NUCLEOTIDE SEQUENCE</scope>
    <source>
        <strain evidence="3">MSRO</strain>
    </source>
</reference>
<keyword evidence="5" id="KW-1185">Reference proteome</keyword>
<evidence type="ECO:0000313" key="1">
    <source>
        <dbReference type="EMBL" id="PQM29980.1"/>
    </source>
</evidence>
<evidence type="ECO:0000313" key="5">
    <source>
        <dbReference type="Proteomes" id="UP000031565"/>
    </source>
</evidence>
<evidence type="ECO:0000313" key="4">
    <source>
        <dbReference type="EMBL" id="PQM32021.1"/>
    </source>
</evidence>
<evidence type="ECO:0000313" key="3">
    <source>
        <dbReference type="EMBL" id="PQM30076.1"/>
    </source>
</evidence>
<dbReference type="RefSeq" id="WP_133165075.1">
    <property type="nucleotide sequence ID" value="NZ_CM020866.1"/>
</dbReference>
<dbReference type="Proteomes" id="UP000031565">
    <property type="component" value="Unassembled WGS sequence"/>
</dbReference>
<dbReference type="EMBL" id="JTLV02000001">
    <property type="protein sequence ID" value="PQM32021.1"/>
    <property type="molecule type" value="Genomic_DNA"/>
</dbReference>
<proteinExistence type="predicted"/>
<dbReference type="STRING" id="2138.SMSRO_v1c17290"/>
<organism evidence="3 5">
    <name type="scientific">Spiroplasma poulsonii</name>
    <dbReference type="NCBI Taxonomy" id="2138"/>
    <lineage>
        <taxon>Bacteria</taxon>
        <taxon>Bacillati</taxon>
        <taxon>Mycoplasmatota</taxon>
        <taxon>Mollicutes</taxon>
        <taxon>Entomoplasmatales</taxon>
        <taxon>Spiroplasmataceae</taxon>
        <taxon>Spiroplasma</taxon>
    </lineage>
</organism>
<evidence type="ECO:0000313" key="2">
    <source>
        <dbReference type="EMBL" id="PQM30028.1"/>
    </source>
</evidence>
<dbReference type="EMBL" id="JTLV02000006">
    <property type="protein sequence ID" value="PQM29980.1"/>
    <property type="molecule type" value="Genomic_DNA"/>
</dbReference>
<protein>
    <submittedName>
        <fullName evidence="3">Uncharacterized protein</fullName>
    </submittedName>
</protein>
<dbReference type="EMBL" id="JTLV02000004">
    <property type="protein sequence ID" value="PQM30076.1"/>
    <property type="molecule type" value="Genomic_DNA"/>
</dbReference>
<name>A0A2P6F9H6_9MOLU</name>
<accession>A0A2P6F9H6</accession>
<reference evidence="3" key="1">
    <citation type="submission" date="2014-10" db="EMBL/GenBank/DDBJ databases">
        <authorList>
            <person name="Seo M.-J."/>
            <person name="Seok Y.J."/>
            <person name="Cha I.-T."/>
        </authorList>
    </citation>
    <scope>NUCLEOTIDE SEQUENCE</scope>
    <source>
        <strain evidence="3">MSRO</strain>
    </source>
</reference>
<sequence>MTIKNLISIYMYNDFCINIFDNKTGQKENINDDINLIKNEEAYLLNQEIIYFDVKEQKGRKLIEILISKNEVN</sequence>
<reference evidence="3 5" key="2">
    <citation type="journal article" date="2015" name="MBio">
        <title>Genome sequence of the Drosophila melanogaster male-killing Spiroplasma strain MSRO endosymbiont.</title>
        <authorList>
            <person name="Paredes J.C."/>
            <person name="Herren J.K."/>
            <person name="Schupfer F."/>
            <person name="Marin R."/>
            <person name="Claverol S."/>
            <person name="Kuo C.H."/>
            <person name="Lemaitre B."/>
            <person name="Beven L."/>
        </authorList>
    </citation>
    <scope>NUCLEOTIDE SEQUENCE [LARGE SCALE GENOMIC DNA]</scope>
    <source>
        <strain evidence="3 5">MSRO</strain>
    </source>
</reference>
<comment type="caution">
    <text evidence="3">The sequence shown here is derived from an EMBL/GenBank/DDBJ whole genome shotgun (WGS) entry which is preliminary data.</text>
</comment>
<dbReference type="EMBL" id="JTLV02000005">
    <property type="protein sequence ID" value="PQM30028.1"/>
    <property type="molecule type" value="Genomic_DNA"/>
</dbReference>